<dbReference type="RefSeq" id="WP_080915515.1">
    <property type="nucleotide sequence ID" value="NZ_CP020472.1"/>
</dbReference>
<sequence length="160" mass="18266">MDCPFCQNELNDGALKCGHCLEYLSNHVCPDCHGTLPLEAKVCMHCHYRFSQISIDVTQLSMSFNSEVLASLLFRFRFLPQEIVTDEDKITINTPGIFRLWNNTDEVPWNKIAGFNYRSGIIWDKVEIETRGQKPSTILGLSKDNSEQLRKVLQSIVNAN</sequence>
<dbReference type="InterPro" id="IPR025874">
    <property type="entry name" value="DZR"/>
</dbReference>
<evidence type="ECO:0000259" key="1">
    <source>
        <dbReference type="Pfam" id="PF12773"/>
    </source>
</evidence>
<gene>
    <name evidence="2" type="ORF">SJ2017_1724</name>
</gene>
<dbReference type="Pfam" id="PF12773">
    <property type="entry name" value="DZR"/>
    <property type="match status" value="1"/>
</dbReference>
<evidence type="ECO:0000313" key="2">
    <source>
        <dbReference type="EMBL" id="ARD22037.1"/>
    </source>
</evidence>
<proteinExistence type="predicted"/>
<accession>A0ABN4YCE7</accession>
<protein>
    <recommendedName>
        <fullName evidence="1">DZANK-type domain-containing protein</fullName>
    </recommendedName>
</protein>
<name>A0ABN4YCE7_9GAMM</name>
<evidence type="ECO:0000313" key="3">
    <source>
        <dbReference type="Proteomes" id="UP000191820"/>
    </source>
</evidence>
<dbReference type="Proteomes" id="UP000191820">
    <property type="component" value="Chromosome"/>
</dbReference>
<keyword evidence="3" id="KW-1185">Reference proteome</keyword>
<feature type="domain" description="DZANK-type" evidence="1">
    <location>
        <begin position="3"/>
        <end position="46"/>
    </location>
</feature>
<organism evidence="2 3">
    <name type="scientific">Shewanella japonica</name>
    <dbReference type="NCBI Taxonomy" id="93973"/>
    <lineage>
        <taxon>Bacteria</taxon>
        <taxon>Pseudomonadati</taxon>
        <taxon>Pseudomonadota</taxon>
        <taxon>Gammaproteobacteria</taxon>
        <taxon>Alteromonadales</taxon>
        <taxon>Shewanellaceae</taxon>
        <taxon>Shewanella</taxon>
    </lineage>
</organism>
<reference evidence="2 3" key="1">
    <citation type="submission" date="2017-03" db="EMBL/GenBank/DDBJ databases">
        <title>Genome sequencing of Shewanella japonica KCTC 22435.</title>
        <authorList>
            <person name="Kim K.M."/>
        </authorList>
    </citation>
    <scope>NUCLEOTIDE SEQUENCE [LARGE SCALE GENOMIC DNA]</scope>
    <source>
        <strain evidence="2 3">KCTC 22435</strain>
    </source>
</reference>
<dbReference type="EMBL" id="CP020472">
    <property type="protein sequence ID" value="ARD22037.1"/>
    <property type="molecule type" value="Genomic_DNA"/>
</dbReference>